<dbReference type="AlphaFoldDB" id="I0V616"/>
<dbReference type="Pfam" id="PF02645">
    <property type="entry name" value="DegV"/>
    <property type="match status" value="1"/>
</dbReference>
<dbReference type="OrthoDB" id="9760324at2"/>
<dbReference type="PROSITE" id="PS51482">
    <property type="entry name" value="DEGV"/>
    <property type="match status" value="1"/>
</dbReference>
<dbReference type="PANTHER" id="PTHR33434">
    <property type="entry name" value="DEGV DOMAIN-CONTAINING PROTEIN DR_1986-RELATED"/>
    <property type="match status" value="1"/>
</dbReference>
<dbReference type="InterPro" id="IPR000489">
    <property type="entry name" value="Pterin-binding_dom"/>
</dbReference>
<dbReference type="InterPro" id="IPR003797">
    <property type="entry name" value="DegV"/>
</dbReference>
<organism evidence="3 4">
    <name type="scientific">Saccharomonospora xinjiangensis XJ-54</name>
    <dbReference type="NCBI Taxonomy" id="882086"/>
    <lineage>
        <taxon>Bacteria</taxon>
        <taxon>Bacillati</taxon>
        <taxon>Actinomycetota</taxon>
        <taxon>Actinomycetes</taxon>
        <taxon>Pseudonocardiales</taxon>
        <taxon>Pseudonocardiaceae</taxon>
        <taxon>Saccharomonospora</taxon>
    </lineage>
</organism>
<name>I0V616_9PSEU</name>
<keyword evidence="4" id="KW-1185">Reference proteome</keyword>
<feature type="domain" description="Pterin-binding" evidence="2">
    <location>
        <begin position="184"/>
        <end position="289"/>
    </location>
</feature>
<reference evidence="3 4" key="1">
    <citation type="submission" date="2012-01" db="EMBL/GenBank/DDBJ databases">
        <title>Improved High-Quality Draft sequence of Saccharomonospora xinjiangensis XJ-54.</title>
        <authorList>
            <consortium name="US DOE Joint Genome Institute"/>
            <person name="Lucas S."/>
            <person name="Han J."/>
            <person name="Lapidus A."/>
            <person name="Cheng J.-F."/>
            <person name="Goodwin L."/>
            <person name="Pitluck S."/>
            <person name="Peters L."/>
            <person name="Mikhailova N."/>
            <person name="Teshima H."/>
            <person name="Detter J.C."/>
            <person name="Han C."/>
            <person name="Tapia R."/>
            <person name="Land M."/>
            <person name="Hauser L."/>
            <person name="Kyrpides N."/>
            <person name="Ivanova N."/>
            <person name="Pagani I."/>
            <person name="Brambilla E.-M."/>
            <person name="Klenk H.-P."/>
            <person name="Woyke T."/>
        </authorList>
    </citation>
    <scope>NUCLEOTIDE SEQUENCE [LARGE SCALE GENOMIC DNA]</scope>
    <source>
        <strain evidence="3 4">XJ-54</strain>
    </source>
</reference>
<proteinExistence type="predicted"/>
<dbReference type="Gene3D" id="3.30.1180.10">
    <property type="match status" value="1"/>
</dbReference>
<dbReference type="NCBIfam" id="TIGR00762">
    <property type="entry name" value="DegV"/>
    <property type="match status" value="1"/>
</dbReference>
<evidence type="ECO:0000256" key="1">
    <source>
        <dbReference type="ARBA" id="ARBA00023121"/>
    </source>
</evidence>
<dbReference type="GO" id="GO:0008289">
    <property type="term" value="F:lipid binding"/>
    <property type="evidence" value="ECO:0007669"/>
    <property type="project" value="UniProtKB-KW"/>
</dbReference>
<evidence type="ECO:0000313" key="3">
    <source>
        <dbReference type="EMBL" id="EID55569.1"/>
    </source>
</evidence>
<dbReference type="InterPro" id="IPR050270">
    <property type="entry name" value="DegV_domain_contain"/>
</dbReference>
<dbReference type="SUPFAM" id="SSF82549">
    <property type="entry name" value="DAK1/DegV-like"/>
    <property type="match status" value="1"/>
</dbReference>
<dbReference type="InterPro" id="IPR043168">
    <property type="entry name" value="DegV_C"/>
</dbReference>
<dbReference type="Gene3D" id="3.40.50.10170">
    <property type="match status" value="1"/>
</dbReference>
<gene>
    <name evidence="3" type="ORF">SacxiDRAFT_3367</name>
</gene>
<accession>I0V616</accession>
<protein>
    <submittedName>
        <fullName evidence="3">EDD domain protein, DegV family</fullName>
    </submittedName>
</protein>
<dbReference type="GO" id="GO:0042558">
    <property type="term" value="P:pteridine-containing compound metabolic process"/>
    <property type="evidence" value="ECO:0007669"/>
    <property type="project" value="InterPro"/>
</dbReference>
<evidence type="ECO:0000313" key="4">
    <source>
        <dbReference type="Proteomes" id="UP000004691"/>
    </source>
</evidence>
<dbReference type="EMBL" id="JH636049">
    <property type="protein sequence ID" value="EID55569.1"/>
    <property type="molecule type" value="Genomic_DNA"/>
</dbReference>
<dbReference type="PROSITE" id="PS50972">
    <property type="entry name" value="PTERIN_BINDING"/>
    <property type="match status" value="1"/>
</dbReference>
<dbReference type="eggNOG" id="COG1307">
    <property type="taxonomic scope" value="Bacteria"/>
</dbReference>
<dbReference type="RefSeq" id="WP_006239743.1">
    <property type="nucleotide sequence ID" value="NZ_JH636049.1"/>
</dbReference>
<dbReference type="Proteomes" id="UP000004691">
    <property type="component" value="Unassembled WGS sequence"/>
</dbReference>
<dbReference type="PANTHER" id="PTHR33434:SF2">
    <property type="entry name" value="FATTY ACID-BINDING PROTEIN TM_1468"/>
    <property type="match status" value="1"/>
</dbReference>
<dbReference type="HOGENOM" id="CLU_048251_0_1_11"/>
<keyword evidence="1" id="KW-0446">Lipid-binding</keyword>
<evidence type="ECO:0000259" key="2">
    <source>
        <dbReference type="PROSITE" id="PS50972"/>
    </source>
</evidence>
<dbReference type="STRING" id="882086.SacxiDRAFT_3367"/>
<sequence length="289" mass="30390">MGVRSRYPADVPVAVITDSTACLPGQLAAQWGISVVQLQIQANGRTDDESRFDRAELVEALRANRPVTTSPPDPGAFFWTYQDAVSAGADAVVSLHISRRLSATTDAARQAAQQVRVPVHVIDSATTGMSLGFAALSAARAAAAGAGPARVLEVADRRYRASRELMYVDTLEYLRRGGRIGAASALLGSALAIKPLLTVRDGEVAPLTKVSGTHRALARLTDLAVEEAGEDVVDVAVASVTPSAREMMLVEQLRRRIPRLNDIMLVNASTGITVHAGPGAIGITVAPVP</sequence>